<dbReference type="EMBL" id="AJ890364">
    <property type="protein sequence ID" value="CAI65680.1"/>
    <property type="molecule type" value="Genomic_DNA"/>
</dbReference>
<name>Q4A2M6_EHV8U</name>
<dbReference type="GO" id="GO:0005524">
    <property type="term" value="F:ATP binding"/>
    <property type="evidence" value="ECO:0007669"/>
    <property type="project" value="UniProtKB-UniRule"/>
</dbReference>
<dbReference type="GO" id="GO:0004672">
    <property type="term" value="F:protein kinase activity"/>
    <property type="evidence" value="ECO:0007669"/>
    <property type="project" value="InterPro"/>
</dbReference>
<dbReference type="InterPro" id="IPR017441">
    <property type="entry name" value="Protein_kinase_ATP_BS"/>
</dbReference>
<organism evidence="3 4">
    <name type="scientific">Emiliania huxleyi virus 86 (isolate United Kingdom/English Channel/1999)</name>
    <name type="common">EhV-86</name>
    <dbReference type="NCBI Taxonomy" id="654925"/>
    <lineage>
        <taxon>Viruses</taxon>
        <taxon>Varidnaviria</taxon>
        <taxon>Bamfordvirae</taxon>
        <taxon>Nucleocytoviricota</taxon>
        <taxon>Megaviricetes</taxon>
        <taxon>Algavirales</taxon>
        <taxon>Phycodnaviridae</taxon>
        <taxon>Coccolithovirus</taxon>
        <taxon>Coccolithovirus huxleyi</taxon>
        <taxon>Emiliania huxleyi virus 86</taxon>
    </lineage>
</organism>
<dbReference type="SUPFAM" id="SSF56112">
    <property type="entry name" value="Protein kinase-like (PK-like)"/>
    <property type="match status" value="1"/>
</dbReference>
<evidence type="ECO:0000259" key="2">
    <source>
        <dbReference type="PROSITE" id="PS50011"/>
    </source>
</evidence>
<gene>
    <name evidence="3" type="ORF">EhV256</name>
</gene>
<feature type="binding site" evidence="1">
    <location>
        <position position="80"/>
    </location>
    <ligand>
        <name>ATP</name>
        <dbReference type="ChEBI" id="CHEBI:30616"/>
    </ligand>
</feature>
<evidence type="ECO:0000313" key="3">
    <source>
        <dbReference type="EMBL" id="CAI65680.1"/>
    </source>
</evidence>
<organismHost>
    <name type="scientific">Emiliania huxleyi</name>
    <name type="common">Coccolithophore</name>
    <name type="synonym">Pontosphaera huxleyi</name>
    <dbReference type="NCBI Taxonomy" id="2903"/>
</organismHost>
<keyword evidence="1" id="KW-0547">Nucleotide-binding</keyword>
<dbReference type="KEGG" id="vg:3655048"/>
<dbReference type="PROSITE" id="PS50011">
    <property type="entry name" value="PROTEIN_KINASE_DOM"/>
    <property type="match status" value="1"/>
</dbReference>
<feature type="domain" description="Protein kinase" evidence="2">
    <location>
        <begin position="48"/>
        <end position="395"/>
    </location>
</feature>
<dbReference type="InterPro" id="IPR011009">
    <property type="entry name" value="Kinase-like_dom_sf"/>
</dbReference>
<reference evidence="3 4" key="1">
    <citation type="journal article" date="2005" name="Science">
        <title>Complete genome sequence and lytic phase transcription profile of a Coccolithovirus.</title>
        <authorList>
            <person name="Wilson W.H."/>
            <person name="Schroeder D.C."/>
            <person name="Allen M.J."/>
            <person name="Holden M.T.G."/>
            <person name="Parkhill J."/>
            <person name="Barrell B.G."/>
            <person name="Churcher C."/>
            <person name="Hamlin N."/>
            <person name="Mungall K."/>
            <person name="Norbertczak H."/>
            <person name="Quail M.A."/>
            <person name="Price C."/>
            <person name="Rabbinowitsch E."/>
            <person name="Walker D."/>
            <person name="Craigon M."/>
            <person name="Roy D."/>
            <person name="Ghazal P."/>
        </authorList>
    </citation>
    <scope>NUCLEOTIDE SEQUENCE [LARGE SCALE GENOMIC DNA]</scope>
    <source>
        <strain evidence="4">Isolate United Kingdom/English Channel/1999</strain>
    </source>
</reference>
<dbReference type="Proteomes" id="UP000000863">
    <property type="component" value="Segment"/>
</dbReference>
<dbReference type="RefSeq" id="YP_294011.1">
    <property type="nucleotide sequence ID" value="NC_007346.1"/>
</dbReference>
<proteinExistence type="predicted"/>
<protein>
    <recommendedName>
        <fullName evidence="2">Protein kinase domain-containing protein</fullName>
    </recommendedName>
</protein>
<sequence>MENEATKAQNIQNYIGLALYQLKYVYITFKNNSNLVIEDQSTNNVYTLPPPVEIGNGINGTVFSFPQNPNSLESCFVIKKVTIPYSSNIEQNRIRLSRFLQEVALTKMYGDMGIGPPCNMTPTDALDQHLFVANDKFNDPDNPMESKTFYIIINRMIGDMITANELGLYADYVNNGDISAHIELTLSDRINAMLQSGLLFVDIKPDNILFITPEEATRQNQVRKRIHGAGTYDESYPTVFLTDFDTTHACSLFNEYADVIYQDLYGNALFKLPKYNSLYKQTCLQNPSELDLLAYGIMIRGIIGSTLIHFFEQDTNELAATMKQVRAYNIGKLKKITSRLYPYIHPFLTNIRHYGDMYDYLEGVSINRDLRDTPMPMADGNVIDAQDPNLPLMYI</sequence>
<evidence type="ECO:0000256" key="1">
    <source>
        <dbReference type="PROSITE-ProRule" id="PRU10141"/>
    </source>
</evidence>
<keyword evidence="4" id="KW-1185">Reference proteome</keyword>
<evidence type="ECO:0000313" key="4">
    <source>
        <dbReference type="Proteomes" id="UP000000863"/>
    </source>
</evidence>
<accession>Q4A2M6</accession>
<dbReference type="GeneID" id="3655048"/>
<dbReference type="PROSITE" id="PS00107">
    <property type="entry name" value="PROTEIN_KINASE_ATP"/>
    <property type="match status" value="1"/>
</dbReference>
<dbReference type="InterPro" id="IPR000719">
    <property type="entry name" value="Prot_kinase_dom"/>
</dbReference>
<keyword evidence="1" id="KW-0067">ATP-binding</keyword>